<evidence type="ECO:0000313" key="5">
    <source>
        <dbReference type="Proteomes" id="UP000199268"/>
    </source>
</evidence>
<dbReference type="InterPro" id="IPR008183">
    <property type="entry name" value="Aldose_1/G6P_1-epimerase"/>
</dbReference>
<reference evidence="5" key="1">
    <citation type="submission" date="2016-08" db="EMBL/GenBank/DDBJ databases">
        <authorList>
            <person name="Varghese N."/>
            <person name="Submissions Spin"/>
        </authorList>
    </citation>
    <scope>NUCLEOTIDE SEQUENCE [LARGE SCALE GENOMIC DNA]</scope>
    <source>
        <strain evidence="5">R-53094</strain>
    </source>
</reference>
<dbReference type="CDD" id="cd09019">
    <property type="entry name" value="galactose_mutarotase_like"/>
    <property type="match status" value="1"/>
</dbReference>
<accession>A0A1C4AWM2</accession>
<dbReference type="EMBL" id="FMAO01000007">
    <property type="protein sequence ID" value="SCB98888.1"/>
    <property type="molecule type" value="Genomic_DNA"/>
</dbReference>
<evidence type="ECO:0000256" key="2">
    <source>
        <dbReference type="ARBA" id="ARBA00023235"/>
    </source>
</evidence>
<keyword evidence="2" id="KW-0413">Isomerase</keyword>
<organism evidence="4 5">
    <name type="scientific">Weissella bombi</name>
    <dbReference type="NCBI Taxonomy" id="1505725"/>
    <lineage>
        <taxon>Bacteria</taxon>
        <taxon>Bacillati</taxon>
        <taxon>Bacillota</taxon>
        <taxon>Bacilli</taxon>
        <taxon>Lactobacillales</taxon>
        <taxon>Lactobacillaceae</taxon>
        <taxon>Weissella</taxon>
    </lineage>
</organism>
<proteinExistence type="inferred from homology"/>
<protein>
    <submittedName>
        <fullName evidence="4">Aldose 1-epimerase</fullName>
    </submittedName>
</protein>
<dbReference type="InterPro" id="IPR011013">
    <property type="entry name" value="Gal_mutarotase_sf_dom"/>
</dbReference>
<dbReference type="InterPro" id="IPR014718">
    <property type="entry name" value="GH-type_carb-bd"/>
</dbReference>
<dbReference type="AlphaFoldDB" id="A0A1C4AWM2"/>
<dbReference type="Proteomes" id="UP000199268">
    <property type="component" value="Unassembled WGS sequence"/>
</dbReference>
<dbReference type="SUPFAM" id="SSF74650">
    <property type="entry name" value="Galactose mutarotase-like"/>
    <property type="match status" value="1"/>
</dbReference>
<dbReference type="GO" id="GO:0030246">
    <property type="term" value="F:carbohydrate binding"/>
    <property type="evidence" value="ECO:0007669"/>
    <property type="project" value="InterPro"/>
</dbReference>
<keyword evidence="5" id="KW-1185">Reference proteome</keyword>
<dbReference type="Pfam" id="PF01263">
    <property type="entry name" value="Aldose_epim"/>
    <property type="match status" value="1"/>
</dbReference>
<name>A0A1C4AWM2_9LACO</name>
<evidence type="ECO:0000256" key="1">
    <source>
        <dbReference type="ARBA" id="ARBA00006206"/>
    </source>
</evidence>
<dbReference type="PANTHER" id="PTHR10091:SF0">
    <property type="entry name" value="GALACTOSE MUTAROTASE"/>
    <property type="match status" value="1"/>
</dbReference>
<gene>
    <name evidence="4" type="ORF">GA0061074_10758</name>
</gene>
<dbReference type="GO" id="GO:0033499">
    <property type="term" value="P:galactose catabolic process via UDP-galactose, Leloir pathway"/>
    <property type="evidence" value="ECO:0007669"/>
    <property type="project" value="TreeGrafter"/>
</dbReference>
<evidence type="ECO:0000256" key="3">
    <source>
        <dbReference type="ARBA" id="ARBA00023277"/>
    </source>
</evidence>
<evidence type="ECO:0000313" key="4">
    <source>
        <dbReference type="EMBL" id="SCB98888.1"/>
    </source>
</evidence>
<dbReference type="GO" id="GO:0005737">
    <property type="term" value="C:cytoplasm"/>
    <property type="evidence" value="ECO:0007669"/>
    <property type="project" value="TreeGrafter"/>
</dbReference>
<dbReference type="GO" id="GO:0004034">
    <property type="term" value="F:aldose 1-epimerase activity"/>
    <property type="evidence" value="ECO:0007669"/>
    <property type="project" value="TreeGrafter"/>
</dbReference>
<dbReference type="GO" id="GO:0006006">
    <property type="term" value="P:glucose metabolic process"/>
    <property type="evidence" value="ECO:0007669"/>
    <property type="project" value="TreeGrafter"/>
</dbReference>
<dbReference type="InterPro" id="IPR047215">
    <property type="entry name" value="Galactose_mutarotase-like"/>
</dbReference>
<comment type="similarity">
    <text evidence="1">Belongs to the aldose epimerase family.</text>
</comment>
<dbReference type="RefSeq" id="WP_092462778.1">
    <property type="nucleotide sequence ID" value="NZ_BJEE01000006.1"/>
</dbReference>
<dbReference type="Gene3D" id="2.70.98.10">
    <property type="match status" value="1"/>
</dbReference>
<sequence>MTISIHEIGKMPNGDLAQQIVLENKNGHKIGVTTWGATWQFFKTNDGKDLMFGWQTTDKLWDHPYSVGGAIGRVGNRITGATFTLDGKEYHLKDNELGNALHGGRDSFMNRTWDFTTDEENNSVTFTTTMTEAIDNFPGTMPTSVTYTLTDDDEVILDFAAESDETTLYNPTSHGYFNPAGIDTDARDLTLQINSKRRLELRDTDTTPTGNFFENANTPYDFTEPTRIGDNLSQLEGPYDVKFDEAFEINQVAGQPAAVVSDPKSGRSVEVYSDRNAIIFFIANPEVADHEGDREWFDANPYNAIALEAQTLSDAINHEGFGDIVLPANKKQTYRTTYKFNNLA</sequence>
<keyword evidence="3" id="KW-0119">Carbohydrate metabolism</keyword>
<dbReference type="OrthoDB" id="9779408at2"/>
<dbReference type="STRING" id="1505725.GA0061074_10758"/>
<dbReference type="PANTHER" id="PTHR10091">
    <property type="entry name" value="ALDOSE-1-EPIMERASE"/>
    <property type="match status" value="1"/>
</dbReference>